<feature type="transmembrane region" description="Helical" evidence="1">
    <location>
        <begin position="46"/>
        <end position="63"/>
    </location>
</feature>
<organism evidence="2 3">
    <name type="scientific">Sphaerisporangium rufum</name>
    <dbReference type="NCBI Taxonomy" id="1381558"/>
    <lineage>
        <taxon>Bacteria</taxon>
        <taxon>Bacillati</taxon>
        <taxon>Actinomycetota</taxon>
        <taxon>Actinomycetes</taxon>
        <taxon>Streptosporangiales</taxon>
        <taxon>Streptosporangiaceae</taxon>
        <taxon>Sphaerisporangium</taxon>
    </lineage>
</organism>
<protein>
    <submittedName>
        <fullName evidence="2">Uncharacterized protein</fullName>
    </submittedName>
</protein>
<feature type="transmembrane region" description="Helical" evidence="1">
    <location>
        <begin position="190"/>
        <end position="210"/>
    </location>
</feature>
<name>A0A919R2N1_9ACTN</name>
<feature type="transmembrane region" description="Helical" evidence="1">
    <location>
        <begin position="12"/>
        <end position="34"/>
    </location>
</feature>
<evidence type="ECO:0000256" key="1">
    <source>
        <dbReference type="SAM" id="Phobius"/>
    </source>
</evidence>
<dbReference type="Proteomes" id="UP000655287">
    <property type="component" value="Unassembled WGS sequence"/>
</dbReference>
<gene>
    <name evidence="2" type="ORF">Sru01_34510</name>
</gene>
<sequence length="219" mass="23427">MIPAGRRPARSRAWWWTVPAVLGLVLTVLIMVVLPPDRSIESLPEVLFKLSPLLLAVAAVAGFPRRPGLGAGLLVLVFVGYLGAVDTLDIMHVLDYSRAADKDAAFPALYRFTLFATSFTVLAVLFAYRLGGASTARVLKAGVAGVLVVVSGLNDLTFWAMYDWTGGRPRVLDWASHIAVFVGGPPTAPVAIAFCAVHLALAAAVLALPVQRWLDRVAR</sequence>
<evidence type="ECO:0000313" key="2">
    <source>
        <dbReference type="EMBL" id="GII78469.1"/>
    </source>
</evidence>
<comment type="caution">
    <text evidence="2">The sequence shown here is derived from an EMBL/GenBank/DDBJ whole genome shotgun (WGS) entry which is preliminary data.</text>
</comment>
<reference evidence="2" key="1">
    <citation type="submission" date="2021-01" db="EMBL/GenBank/DDBJ databases">
        <title>Whole genome shotgun sequence of Sphaerisporangium rufum NBRC 109079.</title>
        <authorList>
            <person name="Komaki H."/>
            <person name="Tamura T."/>
        </authorList>
    </citation>
    <scope>NUCLEOTIDE SEQUENCE</scope>
    <source>
        <strain evidence="2">NBRC 109079</strain>
    </source>
</reference>
<keyword evidence="1" id="KW-1133">Transmembrane helix</keyword>
<evidence type="ECO:0000313" key="3">
    <source>
        <dbReference type="Proteomes" id="UP000655287"/>
    </source>
</evidence>
<proteinExistence type="predicted"/>
<accession>A0A919R2N1</accession>
<dbReference type="AlphaFoldDB" id="A0A919R2N1"/>
<keyword evidence="1" id="KW-0812">Transmembrane</keyword>
<feature type="transmembrane region" description="Helical" evidence="1">
    <location>
        <begin position="142"/>
        <end position="162"/>
    </location>
</feature>
<feature type="transmembrane region" description="Helical" evidence="1">
    <location>
        <begin position="108"/>
        <end position="130"/>
    </location>
</feature>
<dbReference type="RefSeq" id="WP_203986174.1">
    <property type="nucleotide sequence ID" value="NZ_BOOU01000048.1"/>
</dbReference>
<keyword evidence="3" id="KW-1185">Reference proteome</keyword>
<dbReference type="EMBL" id="BOOU01000048">
    <property type="protein sequence ID" value="GII78469.1"/>
    <property type="molecule type" value="Genomic_DNA"/>
</dbReference>
<keyword evidence="1" id="KW-0472">Membrane</keyword>
<feature type="transmembrane region" description="Helical" evidence="1">
    <location>
        <begin position="70"/>
        <end position="88"/>
    </location>
</feature>